<reference evidence="2" key="1">
    <citation type="submission" date="2022-12" db="EMBL/GenBank/DDBJ databases">
        <title>Genome assemblies of Blomia tropicalis.</title>
        <authorList>
            <person name="Cui Y."/>
        </authorList>
    </citation>
    <scope>NUCLEOTIDE SEQUENCE</scope>
    <source>
        <tissue evidence="2">Adult mites</tissue>
    </source>
</reference>
<keyword evidence="3" id="KW-1185">Reference proteome</keyword>
<evidence type="ECO:0000256" key="1">
    <source>
        <dbReference type="SAM" id="SignalP"/>
    </source>
</evidence>
<protein>
    <submittedName>
        <fullName evidence="2">Uncharacterized protein</fullName>
    </submittedName>
</protein>
<evidence type="ECO:0000313" key="3">
    <source>
        <dbReference type="Proteomes" id="UP001142055"/>
    </source>
</evidence>
<accession>A0A9Q0MJQ8</accession>
<evidence type="ECO:0000313" key="2">
    <source>
        <dbReference type="EMBL" id="KAJ6225737.1"/>
    </source>
</evidence>
<sequence>MKLLILAIVLVAVIIGTNSQETDFNSVKQSLSDTLDSVIERVKNDFQQMSKKAQRFGGERFRALERALIDAQNRLNSMNPSTKIGQAGLTALQSVVEQLVKLANSLNPENADSFIDEK</sequence>
<dbReference type="Proteomes" id="UP001142055">
    <property type="component" value="Chromosome 1"/>
</dbReference>
<keyword evidence="1" id="KW-0732">Signal</keyword>
<gene>
    <name evidence="2" type="ORF">RDWZM_004282</name>
</gene>
<organism evidence="2 3">
    <name type="scientific">Blomia tropicalis</name>
    <name type="common">Mite</name>
    <dbReference type="NCBI Taxonomy" id="40697"/>
    <lineage>
        <taxon>Eukaryota</taxon>
        <taxon>Metazoa</taxon>
        <taxon>Ecdysozoa</taxon>
        <taxon>Arthropoda</taxon>
        <taxon>Chelicerata</taxon>
        <taxon>Arachnida</taxon>
        <taxon>Acari</taxon>
        <taxon>Acariformes</taxon>
        <taxon>Sarcoptiformes</taxon>
        <taxon>Astigmata</taxon>
        <taxon>Glycyphagoidea</taxon>
        <taxon>Echimyopodidae</taxon>
        <taxon>Blomia</taxon>
    </lineage>
</organism>
<dbReference type="AlphaFoldDB" id="A0A9Q0MJQ8"/>
<dbReference type="EMBL" id="JAPWDV010000001">
    <property type="protein sequence ID" value="KAJ6225737.1"/>
    <property type="molecule type" value="Genomic_DNA"/>
</dbReference>
<comment type="caution">
    <text evidence="2">The sequence shown here is derived from an EMBL/GenBank/DDBJ whole genome shotgun (WGS) entry which is preliminary data.</text>
</comment>
<feature type="signal peptide" evidence="1">
    <location>
        <begin position="1"/>
        <end position="19"/>
    </location>
</feature>
<name>A0A9Q0MJQ8_BLOTA</name>
<feature type="chain" id="PRO_5040306865" evidence="1">
    <location>
        <begin position="20"/>
        <end position="118"/>
    </location>
</feature>
<proteinExistence type="predicted"/>